<protein>
    <submittedName>
        <fullName evidence="3">Efflux RND transporter permease subunit</fullName>
    </submittedName>
</protein>
<feature type="transmembrane region" description="Helical" evidence="2">
    <location>
        <begin position="358"/>
        <end position="377"/>
    </location>
</feature>
<dbReference type="Proteomes" id="UP001155220">
    <property type="component" value="Unassembled WGS sequence"/>
</dbReference>
<dbReference type="SUPFAM" id="SSF82866">
    <property type="entry name" value="Multidrug efflux transporter AcrB transmembrane domain"/>
    <property type="match status" value="2"/>
</dbReference>
<feature type="transmembrane region" description="Helical" evidence="2">
    <location>
        <begin position="1003"/>
        <end position="1029"/>
    </location>
</feature>
<comment type="caution">
    <text evidence="3">The sequence shown here is derived from an EMBL/GenBank/DDBJ whole genome shotgun (WGS) entry which is preliminary data.</text>
</comment>
<dbReference type="Gene3D" id="3.30.70.1320">
    <property type="entry name" value="Multidrug efflux transporter AcrB pore domain like"/>
    <property type="match status" value="1"/>
</dbReference>
<gene>
    <name evidence="3" type="ORF">MJ956_12575</name>
</gene>
<keyword evidence="4" id="KW-1185">Reference proteome</keyword>
<dbReference type="GO" id="GO:0005886">
    <property type="term" value="C:plasma membrane"/>
    <property type="evidence" value="ECO:0007669"/>
    <property type="project" value="TreeGrafter"/>
</dbReference>
<dbReference type="InterPro" id="IPR001036">
    <property type="entry name" value="Acrflvin-R"/>
</dbReference>
<dbReference type="PANTHER" id="PTHR32063:SF0">
    <property type="entry name" value="SWARMING MOTILITY PROTEIN SWRC"/>
    <property type="match status" value="1"/>
</dbReference>
<dbReference type="Gene3D" id="1.20.1640.10">
    <property type="entry name" value="Multidrug efflux transporter AcrB transmembrane domain"/>
    <property type="match status" value="2"/>
</dbReference>
<keyword evidence="2" id="KW-0812">Transmembrane</keyword>
<dbReference type="Pfam" id="PF00873">
    <property type="entry name" value="ACR_tran"/>
    <property type="match status" value="1"/>
</dbReference>
<feature type="transmembrane region" description="Helical" evidence="2">
    <location>
        <begin position="884"/>
        <end position="905"/>
    </location>
</feature>
<reference evidence="3" key="1">
    <citation type="submission" date="2022-03" db="EMBL/GenBank/DDBJ databases">
        <title>Aurantimonas Liuensis sp. Nov., isolated from the hadal seawater of the Mariana Trench.</title>
        <authorList>
            <person name="Liu R."/>
        </authorList>
    </citation>
    <scope>NUCLEOTIDE SEQUENCE</scope>
    <source>
        <strain evidence="3">LRZ36</strain>
    </source>
</reference>
<evidence type="ECO:0000256" key="1">
    <source>
        <dbReference type="SAM" id="MobiDB-lite"/>
    </source>
</evidence>
<feature type="transmembrane region" description="Helical" evidence="2">
    <location>
        <begin position="911"/>
        <end position="934"/>
    </location>
</feature>
<keyword evidence="2" id="KW-0472">Membrane</keyword>
<evidence type="ECO:0000313" key="4">
    <source>
        <dbReference type="Proteomes" id="UP001155220"/>
    </source>
</evidence>
<sequence>MNALIEAGFDRSRTVLLILALILVAGVIGYQAIPKESSPDIPIPVMYVTATLEGISPEDSERLLVRPLETELSSLSGLDEMESHAAEGYASVQLKFEAGFDADEALTDVKDAVDRAKPNLPAEVDEPKVNEVNTSLFPILTVVLSGPIPERSLVNIANDLSDDLEALSGVLEVDIGGDRDELMEVLIEPTVFETYNLSFDELVSQISRNNRLIAAGALDTGAGRIVLKVPGLIEDIRDVLDMPVKVDGSTVLTFKDVAIARRTFEDPDGFARIDGDPSLALEIKKRSGANIIETVDAVRAVVDRHKATWPDTVGVEYLQDESEQVKTMLGDLENNVISAIILVMIVIVATLGLRSSILVGLSIPGSFLAGITILWAFGFTMNIVVLFSLILVVGMLVDGAIVTTELADRRLLEGATSRDAYRQAAQRMAWPIIASTATTLVVFAPLLFWPGLVGEFMKFLPLTVLITLTASLFMALVFIPVLGGLIGKAQPMPAKQRRQLEAAENGDLSLIGGLTGVYLRVLRSAVKGPFATLVIALSLLVGAIYGFSQYGKGVEFFPSIEPEFAQVQIRARDNFSIFEKDALVRRVEERLLGMDEVETVYARTLGESGSRQLGADVIGTIQLELDEWDTRRKAVLIFDDIRARVADIPGITIQVQQEQNGPASGKPINVKLRGSDLNSLADGVVTLRGLMEDIGGFENVTDTRSPPGVEWQLQVNREEAARYGADVSLLGQAVRLLTAGIEVSDYRPDDAGGDGEVPIRVRFPAGDRTLERLEGLRIPTARGLVPIRNFVSFQPAPKVGTIIRIDQRRVMAVEADVAEGILANDQIVKLRAALDKAELPARVDYSFGGEAEDQAEAATFLTGAASAAIFLMFVVLVTQFNSIYQAFLVMSAIVFSTAGVFYGLLITGRPFGIVMGGIGVIALAGIVVNNNIVLIDTYNVLRRSGQPPLEAILRTGAQRLRPVFLTSITTVLGLVPMVVGANVDFIRREIQFGAPSTQWWTELSSAIAGGLTFATILTLVLTPALLMLGESITAWVKRRRGIDAPSPLRGDPLAGAAANEPRPIATAPAE</sequence>
<evidence type="ECO:0000256" key="2">
    <source>
        <dbReference type="SAM" id="Phobius"/>
    </source>
</evidence>
<feature type="transmembrane region" description="Helical" evidence="2">
    <location>
        <begin position="460"/>
        <end position="487"/>
    </location>
</feature>
<dbReference type="GO" id="GO:0042910">
    <property type="term" value="F:xenobiotic transmembrane transporter activity"/>
    <property type="evidence" value="ECO:0007669"/>
    <property type="project" value="TreeGrafter"/>
</dbReference>
<name>A0A9X2HE71_9HYPH</name>
<dbReference type="Gene3D" id="3.30.2090.10">
    <property type="entry name" value="Multidrug efflux transporter AcrB TolC docking domain, DN and DC subdomains"/>
    <property type="match status" value="2"/>
</dbReference>
<dbReference type="PRINTS" id="PR00702">
    <property type="entry name" value="ACRIFLAVINRP"/>
</dbReference>
<dbReference type="Gene3D" id="3.30.70.1440">
    <property type="entry name" value="Multidrug efflux transporter AcrB pore domain"/>
    <property type="match status" value="1"/>
</dbReference>
<dbReference type="EMBL" id="JALHBS010000074">
    <property type="protein sequence ID" value="MCP3055969.1"/>
    <property type="molecule type" value="Genomic_DNA"/>
</dbReference>
<dbReference type="InterPro" id="IPR027463">
    <property type="entry name" value="AcrB_DN_DC_subdom"/>
</dbReference>
<dbReference type="RefSeq" id="WP_253964801.1">
    <property type="nucleotide sequence ID" value="NZ_JALHBS010000074.1"/>
</dbReference>
<organism evidence="3 4">
    <name type="scientific">Aurantimonas marianensis</name>
    <dbReference type="NCBI Taxonomy" id="2920428"/>
    <lineage>
        <taxon>Bacteria</taxon>
        <taxon>Pseudomonadati</taxon>
        <taxon>Pseudomonadota</taxon>
        <taxon>Alphaproteobacteria</taxon>
        <taxon>Hyphomicrobiales</taxon>
        <taxon>Aurantimonadaceae</taxon>
        <taxon>Aurantimonas</taxon>
    </lineage>
</organism>
<dbReference type="SUPFAM" id="SSF82693">
    <property type="entry name" value="Multidrug efflux transporter AcrB pore domain, PN1, PN2, PC1 and PC2 subdomains"/>
    <property type="match status" value="2"/>
</dbReference>
<proteinExistence type="predicted"/>
<accession>A0A9X2HE71</accession>
<feature type="region of interest" description="Disordered" evidence="1">
    <location>
        <begin position="1047"/>
        <end position="1070"/>
    </location>
</feature>
<feature type="transmembrane region" description="Helical" evidence="2">
    <location>
        <begin position="383"/>
        <end position="407"/>
    </location>
</feature>
<feature type="transmembrane region" description="Helical" evidence="2">
    <location>
        <begin position="428"/>
        <end position="448"/>
    </location>
</feature>
<evidence type="ECO:0000313" key="3">
    <source>
        <dbReference type="EMBL" id="MCP3055969.1"/>
    </source>
</evidence>
<feature type="transmembrane region" description="Helical" evidence="2">
    <location>
        <begin position="336"/>
        <end position="353"/>
    </location>
</feature>
<keyword evidence="2" id="KW-1133">Transmembrane helix</keyword>
<feature type="transmembrane region" description="Helical" evidence="2">
    <location>
        <begin position="857"/>
        <end position="877"/>
    </location>
</feature>
<dbReference type="AlphaFoldDB" id="A0A9X2HE71"/>
<dbReference type="SUPFAM" id="SSF82714">
    <property type="entry name" value="Multidrug efflux transporter AcrB TolC docking domain, DN and DC subdomains"/>
    <property type="match status" value="2"/>
</dbReference>
<feature type="transmembrane region" description="Helical" evidence="2">
    <location>
        <begin position="530"/>
        <end position="548"/>
    </location>
</feature>
<dbReference type="Gene3D" id="3.30.70.1430">
    <property type="entry name" value="Multidrug efflux transporter AcrB pore domain"/>
    <property type="match status" value="2"/>
</dbReference>
<feature type="transmembrane region" description="Helical" evidence="2">
    <location>
        <begin position="963"/>
        <end position="983"/>
    </location>
</feature>
<dbReference type="PANTHER" id="PTHR32063">
    <property type="match status" value="1"/>
</dbReference>